<name>A0ABQ8H3Z0_9ROSI</name>
<dbReference type="Proteomes" id="UP000827721">
    <property type="component" value="Unassembled WGS sequence"/>
</dbReference>
<dbReference type="PANTHER" id="PTHR33103">
    <property type="entry name" value="OS01G0153900 PROTEIN"/>
    <property type="match status" value="1"/>
</dbReference>
<organism evidence="1 2">
    <name type="scientific">Xanthoceras sorbifolium</name>
    <dbReference type="NCBI Taxonomy" id="99658"/>
    <lineage>
        <taxon>Eukaryota</taxon>
        <taxon>Viridiplantae</taxon>
        <taxon>Streptophyta</taxon>
        <taxon>Embryophyta</taxon>
        <taxon>Tracheophyta</taxon>
        <taxon>Spermatophyta</taxon>
        <taxon>Magnoliopsida</taxon>
        <taxon>eudicotyledons</taxon>
        <taxon>Gunneridae</taxon>
        <taxon>Pentapetalae</taxon>
        <taxon>rosids</taxon>
        <taxon>malvids</taxon>
        <taxon>Sapindales</taxon>
        <taxon>Sapindaceae</taxon>
        <taxon>Xanthoceroideae</taxon>
        <taxon>Xanthoceras</taxon>
    </lineage>
</organism>
<dbReference type="PANTHER" id="PTHR33103:SF19">
    <property type="entry name" value="OS09G0544700 PROTEIN"/>
    <property type="match status" value="1"/>
</dbReference>
<accession>A0ABQ8H3Z0</accession>
<gene>
    <name evidence="1" type="ORF">JRO89_XS14G0056200</name>
</gene>
<dbReference type="Pfam" id="PF05056">
    <property type="entry name" value="DUF674"/>
    <property type="match status" value="1"/>
</dbReference>
<reference evidence="1 2" key="1">
    <citation type="submission" date="2021-02" db="EMBL/GenBank/DDBJ databases">
        <title>Plant Genome Project.</title>
        <authorList>
            <person name="Zhang R.-G."/>
        </authorList>
    </citation>
    <scope>NUCLEOTIDE SEQUENCE [LARGE SCALE GENOMIC DNA]</scope>
    <source>
        <tissue evidence="1">Leaves</tissue>
    </source>
</reference>
<dbReference type="InterPro" id="IPR007750">
    <property type="entry name" value="DUF674"/>
</dbReference>
<comment type="caution">
    <text evidence="1">The sequence shown here is derived from an EMBL/GenBank/DDBJ whole genome shotgun (WGS) entry which is preliminary data.</text>
</comment>
<sequence length="122" mass="13107">MTTEGFFVDSAPASTSTTGGSNVEGGFVKGVVTYMVLDNLEVKPMSTISSIALLNEFNVQNVFYDKTLSQSLNIKGDTSIVYYHQKTSLKEPASHGSTKIAAVEALTQKLTNCFSQKLAKTS</sequence>
<evidence type="ECO:0000313" key="1">
    <source>
        <dbReference type="EMBL" id="KAH7548025.1"/>
    </source>
</evidence>
<keyword evidence="2" id="KW-1185">Reference proteome</keyword>
<proteinExistence type="predicted"/>
<dbReference type="EMBL" id="JAFEMO010000014">
    <property type="protein sequence ID" value="KAH7548025.1"/>
    <property type="molecule type" value="Genomic_DNA"/>
</dbReference>
<protein>
    <submittedName>
        <fullName evidence="1">Uncharacterized protein</fullName>
    </submittedName>
</protein>
<evidence type="ECO:0000313" key="2">
    <source>
        <dbReference type="Proteomes" id="UP000827721"/>
    </source>
</evidence>